<accession>A0A2T5YT55</accession>
<dbReference type="RefSeq" id="WP_108210065.1">
    <property type="nucleotide sequence ID" value="NZ_QBKI01000001.1"/>
</dbReference>
<evidence type="ECO:0000313" key="1">
    <source>
        <dbReference type="EMBL" id="PTX22507.1"/>
    </source>
</evidence>
<organism evidence="1 2">
    <name type="scientific">Pontibacter mucosus</name>
    <dbReference type="NCBI Taxonomy" id="1649266"/>
    <lineage>
        <taxon>Bacteria</taxon>
        <taxon>Pseudomonadati</taxon>
        <taxon>Bacteroidota</taxon>
        <taxon>Cytophagia</taxon>
        <taxon>Cytophagales</taxon>
        <taxon>Hymenobacteraceae</taxon>
        <taxon>Pontibacter</taxon>
    </lineage>
</organism>
<dbReference type="Proteomes" id="UP000244225">
    <property type="component" value="Unassembled WGS sequence"/>
</dbReference>
<name>A0A2T5YT55_9BACT</name>
<sequence>MFNLYFRNTHVSLYYDKELRLGKAVWRGHVQGAEFREATLLCLDLVDRHELRGWLGDNRKMNSIDPADLQWSLEVFVPQAVASPLLRIANLPSESEKNREAVAMMLKKKDQLDAQQLLVRDFGSEEEAMAWLMEL</sequence>
<gene>
    <name evidence="1" type="ORF">C8N40_101331</name>
</gene>
<dbReference type="AlphaFoldDB" id="A0A2T5YT55"/>
<evidence type="ECO:0008006" key="3">
    <source>
        <dbReference type="Google" id="ProtNLM"/>
    </source>
</evidence>
<dbReference type="OrthoDB" id="979415at2"/>
<comment type="caution">
    <text evidence="1">The sequence shown here is derived from an EMBL/GenBank/DDBJ whole genome shotgun (WGS) entry which is preliminary data.</text>
</comment>
<dbReference type="EMBL" id="QBKI01000001">
    <property type="protein sequence ID" value="PTX22507.1"/>
    <property type="molecule type" value="Genomic_DNA"/>
</dbReference>
<proteinExistence type="predicted"/>
<evidence type="ECO:0000313" key="2">
    <source>
        <dbReference type="Proteomes" id="UP000244225"/>
    </source>
</evidence>
<keyword evidence="2" id="KW-1185">Reference proteome</keyword>
<reference evidence="1 2" key="1">
    <citation type="submission" date="2018-04" db="EMBL/GenBank/DDBJ databases">
        <title>Genomic Encyclopedia of Archaeal and Bacterial Type Strains, Phase II (KMG-II): from individual species to whole genera.</title>
        <authorList>
            <person name="Goeker M."/>
        </authorList>
    </citation>
    <scope>NUCLEOTIDE SEQUENCE [LARGE SCALE GENOMIC DNA]</scope>
    <source>
        <strain evidence="1 2">DSM 100162</strain>
    </source>
</reference>
<protein>
    <recommendedName>
        <fullName evidence="3">SpoIIAA-like protein</fullName>
    </recommendedName>
</protein>